<feature type="transmembrane region" description="Helical" evidence="1">
    <location>
        <begin position="182"/>
        <end position="200"/>
    </location>
</feature>
<feature type="transmembrane region" description="Helical" evidence="1">
    <location>
        <begin position="87"/>
        <end position="109"/>
    </location>
</feature>
<feature type="transmembrane region" description="Helical" evidence="1">
    <location>
        <begin position="403"/>
        <end position="424"/>
    </location>
</feature>
<keyword evidence="1" id="KW-0812">Transmembrane</keyword>
<name>A0A8J2Z2F5_9GAMM</name>
<reference evidence="2" key="1">
    <citation type="journal article" date="2014" name="Int. J. Syst. Evol. Microbiol.">
        <title>Complete genome sequence of Corynebacterium casei LMG S-19264T (=DSM 44701T), isolated from a smear-ripened cheese.</title>
        <authorList>
            <consortium name="US DOE Joint Genome Institute (JGI-PGF)"/>
            <person name="Walter F."/>
            <person name="Albersmeier A."/>
            <person name="Kalinowski J."/>
            <person name="Ruckert C."/>
        </authorList>
    </citation>
    <scope>NUCLEOTIDE SEQUENCE</scope>
    <source>
        <strain evidence="2">CGMCC 1.15758</strain>
    </source>
</reference>
<organism evidence="2 3">
    <name type="scientific">Cysteiniphilum litorale</name>
    <dbReference type="NCBI Taxonomy" id="2056700"/>
    <lineage>
        <taxon>Bacteria</taxon>
        <taxon>Pseudomonadati</taxon>
        <taxon>Pseudomonadota</taxon>
        <taxon>Gammaproteobacteria</taxon>
        <taxon>Thiotrichales</taxon>
        <taxon>Fastidiosibacteraceae</taxon>
        <taxon>Cysteiniphilum</taxon>
    </lineage>
</organism>
<feature type="transmembrane region" description="Helical" evidence="1">
    <location>
        <begin position="49"/>
        <end position="75"/>
    </location>
</feature>
<accession>A0A8J2Z2F5</accession>
<feature type="transmembrane region" description="Helical" evidence="1">
    <location>
        <begin position="115"/>
        <end position="136"/>
    </location>
</feature>
<dbReference type="Proteomes" id="UP000636949">
    <property type="component" value="Unassembled WGS sequence"/>
</dbReference>
<protein>
    <submittedName>
        <fullName evidence="2">Uncharacterized protein</fullName>
    </submittedName>
</protein>
<sequence>MSPQRAFLLNCIRHPSILYFCILPVYVPIRALAESISSFNQVFKDDFERLYFFSDMLIIGAILGLITWLTVMLTEKLVKDVKQKSDALTMVGFFCPFLLMLTTYILLSGRFGGGALYMTMGVHFFLLSYLGNQVVLHTKRYQLIAENSLSNEIKNNLMSFIVNTLGIIVTILFVGFSFLNLLLPFTLATSICGAVFYYFRFVRSIGSFNIQVFLKCLLSFAIGALLALLCGALMYRWHNIADALVIVIIAFLSIAIAIKTKPRYVMLCINGASQYSIVVYVLMSSVLLFLFDDQLSQIYQAVYPLEPVFSLIVVIIGLRLILRKKSQTTDATIRQNIFLFGMLMLPLLWCFYTIGSANIAWVLLAVIIFFIIYAIVEYVVMFNLRQIIFTNQYSNQTNTLLSTYLNILYQGFIPVIYLSIASLLHRYSMMAFKEVLLSSLLILVLLVIIFNFITQLTLRKC</sequence>
<feature type="transmembrane region" description="Helical" evidence="1">
    <location>
        <begin position="303"/>
        <end position="322"/>
    </location>
</feature>
<feature type="transmembrane region" description="Helical" evidence="1">
    <location>
        <begin position="212"/>
        <end position="234"/>
    </location>
</feature>
<keyword evidence="1" id="KW-0472">Membrane</keyword>
<feature type="transmembrane region" description="Helical" evidence="1">
    <location>
        <begin position="265"/>
        <end position="291"/>
    </location>
</feature>
<reference evidence="2" key="2">
    <citation type="submission" date="2020-09" db="EMBL/GenBank/DDBJ databases">
        <authorList>
            <person name="Sun Q."/>
            <person name="Zhou Y."/>
        </authorList>
    </citation>
    <scope>NUCLEOTIDE SEQUENCE</scope>
    <source>
        <strain evidence="2">CGMCC 1.15758</strain>
    </source>
</reference>
<feature type="transmembrane region" description="Helical" evidence="1">
    <location>
        <begin position="240"/>
        <end position="258"/>
    </location>
</feature>
<feature type="transmembrane region" description="Helical" evidence="1">
    <location>
        <begin position="360"/>
        <end position="382"/>
    </location>
</feature>
<dbReference type="OrthoDB" id="5619872at2"/>
<proteinExistence type="predicted"/>
<evidence type="ECO:0000256" key="1">
    <source>
        <dbReference type="SAM" id="Phobius"/>
    </source>
</evidence>
<comment type="caution">
    <text evidence="2">The sequence shown here is derived from an EMBL/GenBank/DDBJ whole genome shotgun (WGS) entry which is preliminary data.</text>
</comment>
<feature type="transmembrane region" description="Helical" evidence="1">
    <location>
        <begin position="7"/>
        <end position="29"/>
    </location>
</feature>
<dbReference type="EMBL" id="BMJS01000002">
    <property type="protein sequence ID" value="GGF89656.1"/>
    <property type="molecule type" value="Genomic_DNA"/>
</dbReference>
<gene>
    <name evidence="2" type="ORF">GCM10010995_03730</name>
</gene>
<evidence type="ECO:0000313" key="3">
    <source>
        <dbReference type="Proteomes" id="UP000636949"/>
    </source>
</evidence>
<evidence type="ECO:0000313" key="2">
    <source>
        <dbReference type="EMBL" id="GGF89656.1"/>
    </source>
</evidence>
<dbReference type="RefSeq" id="WP_117001472.1">
    <property type="nucleotide sequence ID" value="NZ_BMJS01000002.1"/>
</dbReference>
<feature type="transmembrane region" description="Helical" evidence="1">
    <location>
        <begin position="157"/>
        <end position="176"/>
    </location>
</feature>
<feature type="transmembrane region" description="Helical" evidence="1">
    <location>
        <begin position="436"/>
        <end position="458"/>
    </location>
</feature>
<keyword evidence="1" id="KW-1133">Transmembrane helix</keyword>
<dbReference type="AlphaFoldDB" id="A0A8J2Z2F5"/>
<feature type="transmembrane region" description="Helical" evidence="1">
    <location>
        <begin position="334"/>
        <end position="354"/>
    </location>
</feature>
<keyword evidence="3" id="KW-1185">Reference proteome</keyword>